<dbReference type="InterPro" id="IPR018097">
    <property type="entry name" value="EGF_Ca-bd_CS"/>
</dbReference>
<evidence type="ECO:0000256" key="3">
    <source>
        <dbReference type="ARBA" id="ARBA00023157"/>
    </source>
</evidence>
<dbReference type="InterPro" id="IPR000152">
    <property type="entry name" value="EGF-type_Asp/Asn_hydroxyl_site"/>
</dbReference>
<dbReference type="STRING" id="32507.ENSNBRP00000011889"/>
<keyword evidence="3" id="KW-1015">Disulfide bond</keyword>
<dbReference type="PANTHER" id="PTHR24034:SF94">
    <property type="entry name" value="FIBULIN-7"/>
    <property type="match status" value="1"/>
</dbReference>
<sequence length="102" mass="11177">MACTSSCAPLITLFFFLHVCIISNLLSSTSSRCWSFSVPRADVNECERLPQPCAHQCVNTPGSFKCLCPAGYRLMTNGKTCQGENLGLVNLHTNIKPDHSEL</sequence>
<feature type="chain" id="PRO_5018757816" description="EGF-like domain-containing protein" evidence="5">
    <location>
        <begin position="32"/>
        <end position="102"/>
    </location>
</feature>
<dbReference type="InterPro" id="IPR050751">
    <property type="entry name" value="ECM_structural_protein"/>
</dbReference>
<organism evidence="7 8">
    <name type="scientific">Neolamprologus brichardi</name>
    <name type="common">Fairy cichlid</name>
    <name type="synonym">Lamprologus brichardi</name>
    <dbReference type="NCBI Taxonomy" id="32507"/>
    <lineage>
        <taxon>Eukaryota</taxon>
        <taxon>Metazoa</taxon>
        <taxon>Chordata</taxon>
        <taxon>Craniata</taxon>
        <taxon>Vertebrata</taxon>
        <taxon>Euteleostomi</taxon>
        <taxon>Actinopterygii</taxon>
        <taxon>Neopterygii</taxon>
        <taxon>Teleostei</taxon>
        <taxon>Neoteleostei</taxon>
        <taxon>Acanthomorphata</taxon>
        <taxon>Ovalentaria</taxon>
        <taxon>Cichlomorphae</taxon>
        <taxon>Cichliformes</taxon>
        <taxon>Cichlidae</taxon>
        <taxon>African cichlids</taxon>
        <taxon>Pseudocrenilabrinae</taxon>
        <taxon>Lamprologini</taxon>
        <taxon>Neolamprologus</taxon>
    </lineage>
</organism>
<feature type="signal peptide" evidence="5">
    <location>
        <begin position="1"/>
        <end position="31"/>
    </location>
</feature>
<dbReference type="Bgee" id="ENSNBRG00000009267">
    <property type="expression patterns" value="Expressed in blood and 4 other cell types or tissues"/>
</dbReference>
<dbReference type="InterPro" id="IPR001881">
    <property type="entry name" value="EGF-like_Ca-bd_dom"/>
</dbReference>
<dbReference type="AlphaFoldDB" id="A0A3Q4MJ83"/>
<dbReference type="GO" id="GO:0005509">
    <property type="term" value="F:calcium ion binding"/>
    <property type="evidence" value="ECO:0007669"/>
    <property type="project" value="InterPro"/>
</dbReference>
<dbReference type="PROSITE" id="PS50026">
    <property type="entry name" value="EGF_3"/>
    <property type="match status" value="1"/>
</dbReference>
<name>A0A3Q4MJ83_NEOBR</name>
<dbReference type="FunFam" id="2.10.25.10:FF:000010">
    <property type="entry name" value="Pro-epidermal growth factor"/>
    <property type="match status" value="1"/>
</dbReference>
<dbReference type="Gene3D" id="2.10.25.10">
    <property type="entry name" value="Laminin"/>
    <property type="match status" value="1"/>
</dbReference>
<reference evidence="7" key="2">
    <citation type="submission" date="2025-09" db="UniProtKB">
        <authorList>
            <consortium name="Ensembl"/>
        </authorList>
    </citation>
    <scope>IDENTIFICATION</scope>
</reference>
<dbReference type="Ensembl" id="ENSNBRT00000012223.1">
    <property type="protein sequence ID" value="ENSNBRP00000011889.1"/>
    <property type="gene ID" value="ENSNBRG00000009267.1"/>
</dbReference>
<dbReference type="SUPFAM" id="SSF57196">
    <property type="entry name" value="EGF/Laminin"/>
    <property type="match status" value="1"/>
</dbReference>
<evidence type="ECO:0000256" key="1">
    <source>
        <dbReference type="ARBA" id="ARBA00022536"/>
    </source>
</evidence>
<evidence type="ECO:0000256" key="5">
    <source>
        <dbReference type="SAM" id="SignalP"/>
    </source>
</evidence>
<dbReference type="SMART" id="SM00179">
    <property type="entry name" value="EGF_CA"/>
    <property type="match status" value="1"/>
</dbReference>
<dbReference type="PROSITE" id="PS01187">
    <property type="entry name" value="EGF_CA"/>
    <property type="match status" value="1"/>
</dbReference>
<evidence type="ECO:0000313" key="7">
    <source>
        <dbReference type="Ensembl" id="ENSNBRP00000011889.1"/>
    </source>
</evidence>
<reference evidence="7" key="1">
    <citation type="submission" date="2025-08" db="UniProtKB">
        <authorList>
            <consortium name="Ensembl"/>
        </authorList>
    </citation>
    <scope>IDENTIFICATION</scope>
</reference>
<dbReference type="GeneTree" id="ENSGT00940000174889"/>
<feature type="domain" description="EGF-like" evidence="6">
    <location>
        <begin position="42"/>
        <end position="82"/>
    </location>
</feature>
<evidence type="ECO:0000256" key="2">
    <source>
        <dbReference type="ARBA" id="ARBA00022737"/>
    </source>
</evidence>
<dbReference type="SMART" id="SM00181">
    <property type="entry name" value="EGF"/>
    <property type="match status" value="1"/>
</dbReference>
<keyword evidence="8" id="KW-1185">Reference proteome</keyword>
<protein>
    <recommendedName>
        <fullName evidence="6">EGF-like domain-containing protein</fullName>
    </recommendedName>
</protein>
<dbReference type="Pfam" id="PF07645">
    <property type="entry name" value="EGF_CA"/>
    <property type="match status" value="1"/>
</dbReference>
<evidence type="ECO:0000259" key="6">
    <source>
        <dbReference type="PROSITE" id="PS50026"/>
    </source>
</evidence>
<evidence type="ECO:0000313" key="8">
    <source>
        <dbReference type="Proteomes" id="UP000261580"/>
    </source>
</evidence>
<keyword evidence="2" id="KW-0677">Repeat</keyword>
<dbReference type="PROSITE" id="PS01186">
    <property type="entry name" value="EGF_2"/>
    <property type="match status" value="1"/>
</dbReference>
<dbReference type="PANTHER" id="PTHR24034">
    <property type="entry name" value="EGF-LIKE DOMAIN-CONTAINING PROTEIN"/>
    <property type="match status" value="1"/>
</dbReference>
<dbReference type="InterPro" id="IPR000742">
    <property type="entry name" value="EGF"/>
</dbReference>
<dbReference type="InterPro" id="IPR049883">
    <property type="entry name" value="NOTCH1_EGF-like"/>
</dbReference>
<proteinExistence type="predicted"/>
<evidence type="ECO:0000256" key="4">
    <source>
        <dbReference type="PROSITE-ProRule" id="PRU00076"/>
    </source>
</evidence>
<dbReference type="Proteomes" id="UP000261580">
    <property type="component" value="Unassembled WGS sequence"/>
</dbReference>
<accession>A0A3Q4MJ83</accession>
<dbReference type="PROSITE" id="PS00010">
    <property type="entry name" value="ASX_HYDROXYL"/>
    <property type="match status" value="1"/>
</dbReference>
<keyword evidence="5" id="KW-0732">Signal</keyword>
<comment type="caution">
    <text evidence="4">Lacks conserved residue(s) required for the propagation of feature annotation.</text>
</comment>
<keyword evidence="1 4" id="KW-0245">EGF-like domain</keyword>